<feature type="region of interest" description="Disordered" evidence="1">
    <location>
        <begin position="563"/>
        <end position="586"/>
    </location>
</feature>
<keyword evidence="2" id="KW-0812">Transmembrane</keyword>
<gene>
    <name evidence="4" type="ORF">L207DRAFT_562829</name>
</gene>
<dbReference type="Proteomes" id="UP000235786">
    <property type="component" value="Unassembled WGS sequence"/>
</dbReference>
<feature type="domain" description="CorA-like transporter" evidence="3">
    <location>
        <begin position="10"/>
        <end position="329"/>
    </location>
</feature>
<evidence type="ECO:0000313" key="4">
    <source>
        <dbReference type="EMBL" id="PMD45722.1"/>
    </source>
</evidence>
<dbReference type="Pfam" id="PF26616">
    <property type="entry name" value="CorA-like"/>
    <property type="match status" value="1"/>
</dbReference>
<dbReference type="AlphaFoldDB" id="A0A2J6S4N1"/>
<feature type="region of interest" description="Disordered" evidence="1">
    <location>
        <begin position="87"/>
        <end position="110"/>
    </location>
</feature>
<name>A0A2J6S4N1_HYAVF</name>
<feature type="compositionally biased region" description="Polar residues" evidence="1">
    <location>
        <begin position="95"/>
        <end position="110"/>
    </location>
</feature>
<keyword evidence="2" id="KW-0472">Membrane</keyword>
<organism evidence="4 5">
    <name type="scientific">Hyaloscypha variabilis (strain UAMH 11265 / GT02V1 / F)</name>
    <name type="common">Meliniomyces variabilis</name>
    <dbReference type="NCBI Taxonomy" id="1149755"/>
    <lineage>
        <taxon>Eukaryota</taxon>
        <taxon>Fungi</taxon>
        <taxon>Dikarya</taxon>
        <taxon>Ascomycota</taxon>
        <taxon>Pezizomycotina</taxon>
        <taxon>Leotiomycetes</taxon>
        <taxon>Helotiales</taxon>
        <taxon>Hyaloscyphaceae</taxon>
        <taxon>Hyaloscypha</taxon>
        <taxon>Hyaloscypha variabilis</taxon>
    </lineage>
</organism>
<proteinExistence type="predicted"/>
<evidence type="ECO:0000256" key="1">
    <source>
        <dbReference type="SAM" id="MobiDB-lite"/>
    </source>
</evidence>
<dbReference type="OrthoDB" id="5396681at2759"/>
<evidence type="ECO:0000256" key="2">
    <source>
        <dbReference type="SAM" id="Phobius"/>
    </source>
</evidence>
<evidence type="ECO:0000313" key="5">
    <source>
        <dbReference type="Proteomes" id="UP000235786"/>
    </source>
</evidence>
<reference evidence="4 5" key="1">
    <citation type="submission" date="2016-04" db="EMBL/GenBank/DDBJ databases">
        <title>A degradative enzymes factory behind the ericoid mycorrhizal symbiosis.</title>
        <authorList>
            <consortium name="DOE Joint Genome Institute"/>
            <person name="Martino E."/>
            <person name="Morin E."/>
            <person name="Grelet G."/>
            <person name="Kuo A."/>
            <person name="Kohler A."/>
            <person name="Daghino S."/>
            <person name="Barry K."/>
            <person name="Choi C."/>
            <person name="Cichocki N."/>
            <person name="Clum A."/>
            <person name="Copeland A."/>
            <person name="Hainaut M."/>
            <person name="Haridas S."/>
            <person name="Labutti K."/>
            <person name="Lindquist E."/>
            <person name="Lipzen A."/>
            <person name="Khouja H.-R."/>
            <person name="Murat C."/>
            <person name="Ohm R."/>
            <person name="Olson A."/>
            <person name="Spatafora J."/>
            <person name="Veneault-Fourrey C."/>
            <person name="Henrissat B."/>
            <person name="Grigoriev I."/>
            <person name="Martin F."/>
            <person name="Perotto S."/>
        </authorList>
    </citation>
    <scope>NUCLEOTIDE SEQUENCE [LARGE SCALE GENOMIC DNA]</scope>
    <source>
        <strain evidence="4 5">F</strain>
    </source>
</reference>
<feature type="transmembrane region" description="Helical" evidence="2">
    <location>
        <begin position="531"/>
        <end position="550"/>
    </location>
</feature>
<evidence type="ECO:0000259" key="3">
    <source>
        <dbReference type="Pfam" id="PF26616"/>
    </source>
</evidence>
<dbReference type="EMBL" id="KZ613940">
    <property type="protein sequence ID" value="PMD45722.1"/>
    <property type="molecule type" value="Genomic_DNA"/>
</dbReference>
<feature type="compositionally biased region" description="Basic and acidic residues" evidence="1">
    <location>
        <begin position="563"/>
        <end position="575"/>
    </location>
</feature>
<dbReference type="InterPro" id="IPR058257">
    <property type="entry name" value="CorA-like_dom"/>
</dbReference>
<sequence length="586" mass="66398">MAVPQILLNSFKNFAEYPTNLVFELEPTEELKSYRARLTHSTQPSRKLVHFLDLHCSSNSPQIDLGEAAITGDSDLKLWLETGIESSLPRPRPAQQINSSKGQIQQGQASKNETRLSVAAQLVFNAQQAPLAESATPVDVVYKRDPKCRFIFLHAANSRSPLRISLTMLTKIFTHHQVMAAFVEFISVFVFQGSPRGQRFSGFKARTQLSHPDATSSSGLGRSGLYYHMCYNFRSAARSMNDIWTIRQTVFYHQFDIKEGTALWISAKGNLDMKAMIDEAVKRMDTNDFQDVGSCFASTLRIHTLHSQLCTKGWLEYIEYLENELDRVENELAPLMSGQGASYVGSERRHTREITLYDLQKVQYVERKSYEALMTLEANIKIISSLRGFYANILETNISLGHLYTQTDGRDFSQNLSNTKSETESFETRFKRVFHLAGDQRSVVIKQLEFQSSNKLEISSRKMENLSYSTFALGVLAQREAVAVRIITIVSLIYLPCSVVSSLFSTDIVKFQTGTIGIYKTSFSSLALQRWLQVTLPLTLLTVVLGFFGYRYEKLRQEKEIQSQVEKLKNPPKNDETEDGDSFSGI</sequence>
<keyword evidence="2" id="KW-1133">Transmembrane helix</keyword>
<accession>A0A2J6S4N1</accession>
<keyword evidence="5" id="KW-1185">Reference proteome</keyword>
<feature type="compositionally biased region" description="Acidic residues" evidence="1">
    <location>
        <begin position="576"/>
        <end position="586"/>
    </location>
</feature>
<protein>
    <recommendedName>
        <fullName evidence="3">CorA-like transporter domain-containing protein</fullName>
    </recommendedName>
</protein>